<reference evidence="1 2" key="1">
    <citation type="submission" date="2017-10" db="EMBL/GenBank/DDBJ databases">
        <authorList>
            <person name="Regsiter A."/>
            <person name="William W."/>
        </authorList>
    </citation>
    <scope>NUCLEOTIDE SEQUENCE [LARGE SCALE GENOMIC DNA]</scope>
    <source>
        <strain evidence="1 2">CFBP6991</strain>
    </source>
</reference>
<name>A0A7Z7NI97_XANCH</name>
<accession>A0A7Z7NI97</accession>
<gene>
    <name evidence="1" type="ORF">XFF6991_420240</name>
</gene>
<organism evidence="1 2">
    <name type="scientific">Xanthomonas campestris pv. phaseoli</name>
    <dbReference type="NCBI Taxonomy" id="317013"/>
    <lineage>
        <taxon>Bacteria</taxon>
        <taxon>Pseudomonadati</taxon>
        <taxon>Pseudomonadota</taxon>
        <taxon>Gammaproteobacteria</taxon>
        <taxon>Lysobacterales</taxon>
        <taxon>Lysobacteraceae</taxon>
        <taxon>Xanthomonas</taxon>
    </lineage>
</organism>
<dbReference type="EMBL" id="OCZC01000069">
    <property type="protein sequence ID" value="SOO25023.1"/>
    <property type="molecule type" value="Genomic_DNA"/>
</dbReference>
<proteinExistence type="predicted"/>
<evidence type="ECO:0000313" key="1">
    <source>
        <dbReference type="EMBL" id="SOO25023.1"/>
    </source>
</evidence>
<protein>
    <submittedName>
        <fullName evidence="1">Uncharacterized protein</fullName>
    </submittedName>
</protein>
<sequence>MGQACNAHAFRPPQRARNRLTAARHVWQPLGPARHALFQRVMTSSSRNPWAFARHPLNYGFPGGFKPHDPPDFRYRRRSVLARQGHCRRFACVHS</sequence>
<comment type="caution">
    <text evidence="1">The sequence shown here is derived from an EMBL/GenBank/DDBJ whole genome shotgun (WGS) entry which is preliminary data.</text>
</comment>
<evidence type="ECO:0000313" key="2">
    <source>
        <dbReference type="Proteomes" id="UP000234345"/>
    </source>
</evidence>
<dbReference type="AlphaFoldDB" id="A0A7Z7NI97"/>
<dbReference type="Proteomes" id="UP000234345">
    <property type="component" value="Unassembled WGS sequence"/>
</dbReference>